<comment type="caution">
    <text evidence="1">The sequence shown here is derived from an EMBL/GenBank/DDBJ whole genome shotgun (WGS) entry which is preliminary data.</text>
</comment>
<dbReference type="AlphaFoldDB" id="A0A831EV76"/>
<evidence type="ECO:0000313" key="1">
    <source>
        <dbReference type="EMBL" id="CCO95534.1"/>
    </source>
</evidence>
<reference evidence="1 2" key="1">
    <citation type="submission" date="2012-11" db="EMBL/GenBank/DDBJ databases">
        <authorList>
            <person name="Linke B."/>
        </authorList>
    </citation>
    <scope>NUCLEOTIDE SEQUENCE [LARGE SCALE GENOMIC DNA]</scope>
    <source>
        <strain evidence="2">CFBP 1232</strain>
    </source>
</reference>
<dbReference type="Proteomes" id="UP000013111">
    <property type="component" value="Unassembled WGS sequence"/>
</dbReference>
<reference evidence="1 2" key="2">
    <citation type="submission" date="2013-04" db="EMBL/GenBank/DDBJ databases">
        <title>Comparative genomics of 12 strains of Erwinia amylovora identifies a pan-genome with a large conserved core and provides insights into host specificity.</title>
        <authorList>
            <person name="Mann R.A."/>
            <person name="Smits T.H.M."/>
            <person name="Buehlmann A."/>
            <person name="Blom J."/>
            <person name="Goesmann A."/>
            <person name="Frey J.E."/>
            <person name="Plummer K.M."/>
            <person name="Beer S.V."/>
            <person name="Luck J."/>
            <person name="Duffy B."/>
            <person name="Rodoni B."/>
        </authorList>
    </citation>
    <scope>NUCLEOTIDE SEQUENCE [LARGE SCALE GENOMIC DNA]</scope>
    <source>
        <strain evidence="2">CFBP 1232</strain>
    </source>
</reference>
<proteinExistence type="predicted"/>
<dbReference type="EMBL" id="CAPB01000041">
    <property type="protein sequence ID" value="CCO95534.1"/>
    <property type="molecule type" value="Genomic_DNA"/>
</dbReference>
<gene>
    <name evidence="1" type="ORF">BN437_3635</name>
</gene>
<organism evidence="1 2">
    <name type="scientific">Erwinia amylovora NBRC 12687 = CFBP 1232</name>
    <dbReference type="NCBI Taxonomy" id="1219359"/>
    <lineage>
        <taxon>Bacteria</taxon>
        <taxon>Pseudomonadati</taxon>
        <taxon>Pseudomonadota</taxon>
        <taxon>Gammaproteobacteria</taxon>
        <taxon>Enterobacterales</taxon>
        <taxon>Erwiniaceae</taxon>
        <taxon>Erwinia</taxon>
    </lineage>
</organism>
<sequence>MLRQWFTSMSGWAGEGEVDIPPLRETDFANCT</sequence>
<protein>
    <submittedName>
        <fullName evidence="1">Uncharacterized protein</fullName>
    </submittedName>
</protein>
<evidence type="ECO:0000313" key="2">
    <source>
        <dbReference type="Proteomes" id="UP000013111"/>
    </source>
</evidence>
<accession>A0A831EV76</accession>
<name>A0A831EV76_ERWAM</name>